<dbReference type="InterPro" id="IPR036942">
    <property type="entry name" value="Beta-barrel_TonB_sf"/>
</dbReference>
<comment type="subcellular location">
    <subcellularLocation>
        <location evidence="1 7">Cell outer membrane</location>
        <topology evidence="1 7">Multi-pass membrane protein</topology>
    </subcellularLocation>
</comment>
<dbReference type="SUPFAM" id="SSF56935">
    <property type="entry name" value="Porins"/>
    <property type="match status" value="1"/>
</dbReference>
<evidence type="ECO:0000256" key="7">
    <source>
        <dbReference type="PROSITE-ProRule" id="PRU01360"/>
    </source>
</evidence>
<organism evidence="10 11">
    <name type="scientific">Sphingobacterium corticibacter</name>
    <dbReference type="NCBI Taxonomy" id="2171749"/>
    <lineage>
        <taxon>Bacteria</taxon>
        <taxon>Pseudomonadati</taxon>
        <taxon>Bacteroidota</taxon>
        <taxon>Sphingobacteriia</taxon>
        <taxon>Sphingobacteriales</taxon>
        <taxon>Sphingobacteriaceae</taxon>
        <taxon>Sphingobacterium</taxon>
    </lineage>
</organism>
<evidence type="ECO:0000256" key="2">
    <source>
        <dbReference type="ARBA" id="ARBA00022448"/>
    </source>
</evidence>
<accession>A0A2T8HM33</accession>
<comment type="caution">
    <text evidence="10">The sequence shown here is derived from an EMBL/GenBank/DDBJ whole genome shotgun (WGS) entry which is preliminary data.</text>
</comment>
<dbReference type="InterPro" id="IPR037066">
    <property type="entry name" value="Plug_dom_sf"/>
</dbReference>
<evidence type="ECO:0000256" key="3">
    <source>
        <dbReference type="ARBA" id="ARBA00022452"/>
    </source>
</evidence>
<evidence type="ECO:0000256" key="1">
    <source>
        <dbReference type="ARBA" id="ARBA00004571"/>
    </source>
</evidence>
<dbReference type="OrthoDB" id="9768177at2"/>
<keyword evidence="11" id="KW-1185">Reference proteome</keyword>
<comment type="similarity">
    <text evidence="7">Belongs to the TonB-dependent receptor family.</text>
</comment>
<name>A0A2T8HM33_9SPHI</name>
<feature type="domain" description="TonB-dependent receptor plug" evidence="9">
    <location>
        <begin position="121"/>
        <end position="225"/>
    </location>
</feature>
<dbReference type="InterPro" id="IPR023996">
    <property type="entry name" value="TonB-dep_OMP_SusC/RagA"/>
</dbReference>
<proteinExistence type="inferred from homology"/>
<dbReference type="Gene3D" id="2.60.40.1120">
    <property type="entry name" value="Carboxypeptidase-like, regulatory domain"/>
    <property type="match status" value="1"/>
</dbReference>
<dbReference type="Gene3D" id="2.40.170.20">
    <property type="entry name" value="TonB-dependent receptor, beta-barrel domain"/>
    <property type="match status" value="1"/>
</dbReference>
<keyword evidence="6 7" id="KW-0998">Cell outer membrane</keyword>
<dbReference type="InterPro" id="IPR039426">
    <property type="entry name" value="TonB-dep_rcpt-like"/>
</dbReference>
<keyword evidence="8" id="KW-0732">Signal</keyword>
<keyword evidence="4 7" id="KW-0812">Transmembrane</keyword>
<reference evidence="10 11" key="1">
    <citation type="submission" date="2018-04" db="EMBL/GenBank/DDBJ databases">
        <title>Sphingobacterium cortibacter sp. nov.</title>
        <authorList>
            <person name="Li Y."/>
        </authorList>
    </citation>
    <scope>NUCLEOTIDE SEQUENCE [LARGE SCALE GENOMIC DNA]</scope>
    <source>
        <strain evidence="10 11">2c-3</strain>
    </source>
</reference>
<keyword evidence="5 7" id="KW-0472">Membrane</keyword>
<evidence type="ECO:0000259" key="9">
    <source>
        <dbReference type="Pfam" id="PF07715"/>
    </source>
</evidence>
<dbReference type="SUPFAM" id="SSF49464">
    <property type="entry name" value="Carboxypeptidase regulatory domain-like"/>
    <property type="match status" value="1"/>
</dbReference>
<feature type="chain" id="PRO_5015737907" description="TonB-dependent receptor plug domain-containing protein" evidence="8">
    <location>
        <begin position="20"/>
        <end position="1043"/>
    </location>
</feature>
<dbReference type="GO" id="GO:0009279">
    <property type="term" value="C:cell outer membrane"/>
    <property type="evidence" value="ECO:0007669"/>
    <property type="project" value="UniProtKB-SubCell"/>
</dbReference>
<dbReference type="EMBL" id="QDKG01000001">
    <property type="protein sequence ID" value="PVH26362.1"/>
    <property type="molecule type" value="Genomic_DNA"/>
</dbReference>
<dbReference type="Gene3D" id="2.170.130.10">
    <property type="entry name" value="TonB-dependent receptor, plug domain"/>
    <property type="match status" value="1"/>
</dbReference>
<keyword evidence="3 7" id="KW-1134">Transmembrane beta strand</keyword>
<dbReference type="InterPro" id="IPR012910">
    <property type="entry name" value="Plug_dom"/>
</dbReference>
<protein>
    <recommendedName>
        <fullName evidence="9">TonB-dependent receptor plug domain-containing protein</fullName>
    </recommendedName>
</protein>
<feature type="signal peptide" evidence="8">
    <location>
        <begin position="1"/>
        <end position="19"/>
    </location>
</feature>
<evidence type="ECO:0000256" key="5">
    <source>
        <dbReference type="ARBA" id="ARBA00023136"/>
    </source>
</evidence>
<gene>
    <name evidence="10" type="ORF">DC487_01675</name>
</gene>
<dbReference type="Pfam" id="PF13715">
    <property type="entry name" value="CarbopepD_reg_2"/>
    <property type="match status" value="1"/>
</dbReference>
<dbReference type="RefSeq" id="WP_116774228.1">
    <property type="nucleotide sequence ID" value="NZ_QDKG01000001.1"/>
</dbReference>
<evidence type="ECO:0000256" key="8">
    <source>
        <dbReference type="SAM" id="SignalP"/>
    </source>
</evidence>
<dbReference type="Pfam" id="PF07715">
    <property type="entry name" value="Plug"/>
    <property type="match status" value="1"/>
</dbReference>
<evidence type="ECO:0000256" key="4">
    <source>
        <dbReference type="ARBA" id="ARBA00022692"/>
    </source>
</evidence>
<dbReference type="AlphaFoldDB" id="A0A2T8HM33"/>
<sequence length="1043" mass="115165">MRQRLLLLMLLCTAFLANAQAQMHRVTGIVTGAHDGKPISGVTVSVVGTSIATQTDQEGKYVVDISEGRILKFSYLGFAVHEINVGSRKIVNIQLVSSQGDISEIVVTGYVETKKERFAGAAVQLSAADVTENRPVASFTQLLQGRAPGVLVNSGTGQPGRNASIRIRGEQSIQGAGAQPLYIIDGVPIDETTFQTLNPNDFETFAILKDANSTAMYGARAGVGVIVITTKKGRAGETVITARAQAGVTYAPDFSRLNMMSTDQILNYQEQIGLVTNTNTVMPGWFWSRQNPRNSGLPESTLQRYDFMLDSVRNIQNNLRDILFRNGLSQMYEVSANGGGENTQFFTSVNYFNQEGVDRTSSLERFTGRVNLNHKTGKLQVQWNTQGGYSVMRQAIGDIFGNSATNPFQMIYRGMPYDNPYKADGSLNSGPGHTPLQTKQIANVLERNMSTIDPLRQMKINTSLVLNYDITDHIKIRNATGLDLSSTLRETYMDPGSFSGSLQPFQSGWARENQQNYSQIINTSSVHYQKKFNEIHNLNVGGFFEAIRTYYKGMGFELYNLNPGMPWTSQGAGDLPTQGNPIMPQRASSARSGYGIRSFFGLAEYSFMDRISLNANVRRDGTSRILNSANNNITTWSVGGIWNIHHESFMKSQNLLNSLNLRASYGTVPNISSIPINYYTVQGSSELAQNRVPNFGSSQEASFGTTNYSGSPITGLVPLTPGNPNLKIERIQKVNIGLDAAAFDNRASMSFDIYRNRTIDLFVRQPLSSTSGFSNMDVNAGQMSNRGIEGSLGYDFIRNQDVSLNVTAQHSINVNRIDKLGIVDEYFLGTFLIKEGLPYGSHYTTDYLGAQPSDGRPMFRTVDGGITTDAAQAPSFAEFGTFIPKHIGGVSLSFRFKDFSLSTLFSYQFDVVRSNNTRNWITRGTPSYASAVNQSTELIGNQWMNPGDVAFYQSPEYDRAFSSADLQNAKFLRWRDLNVAYTVPITKLGKINSVFKGARVYANFQNIAIWSPWNGVDPEDNNNISLVEYPNPSMAVFGIDLRF</sequence>
<keyword evidence="2 7" id="KW-0813">Transport</keyword>
<dbReference type="NCBIfam" id="TIGR04056">
    <property type="entry name" value="OMP_RagA_SusC"/>
    <property type="match status" value="1"/>
</dbReference>
<evidence type="ECO:0000313" key="11">
    <source>
        <dbReference type="Proteomes" id="UP000245627"/>
    </source>
</evidence>
<evidence type="ECO:0000256" key="6">
    <source>
        <dbReference type="ARBA" id="ARBA00023237"/>
    </source>
</evidence>
<dbReference type="PROSITE" id="PS52016">
    <property type="entry name" value="TONB_DEPENDENT_REC_3"/>
    <property type="match status" value="1"/>
</dbReference>
<dbReference type="InterPro" id="IPR008969">
    <property type="entry name" value="CarboxyPept-like_regulatory"/>
</dbReference>
<evidence type="ECO:0000313" key="10">
    <source>
        <dbReference type="EMBL" id="PVH26362.1"/>
    </source>
</evidence>
<dbReference type="Proteomes" id="UP000245627">
    <property type="component" value="Unassembled WGS sequence"/>
</dbReference>